<evidence type="ECO:0000313" key="4">
    <source>
        <dbReference type="Proteomes" id="UP000017984"/>
    </source>
</evidence>
<comment type="caution">
    <text evidence="3">The sequence shown here is derived from an EMBL/GenBank/DDBJ whole genome shotgun (WGS) entry which is preliminary data.</text>
</comment>
<keyword evidence="4" id="KW-1185">Reference proteome</keyword>
<feature type="region of interest" description="Disordered" evidence="1">
    <location>
        <begin position="1"/>
        <end position="33"/>
    </location>
</feature>
<dbReference type="PROSITE" id="PS50943">
    <property type="entry name" value="HTH_CROC1"/>
    <property type="match status" value="1"/>
</dbReference>
<dbReference type="PATRIC" id="fig|1352936.5.peg.8882"/>
<feature type="domain" description="HTH cro/C1-type" evidence="2">
    <location>
        <begin position="52"/>
        <end position="107"/>
    </location>
</feature>
<dbReference type="HOGENOM" id="CLU_078523_0_0_11"/>
<dbReference type="SMART" id="SM00530">
    <property type="entry name" value="HTH_XRE"/>
    <property type="match status" value="1"/>
</dbReference>
<organism evidence="3 4">
    <name type="scientific">Streptomyces roseochromogenus subsp. oscitans DS 12.976</name>
    <dbReference type="NCBI Taxonomy" id="1352936"/>
    <lineage>
        <taxon>Bacteria</taxon>
        <taxon>Bacillati</taxon>
        <taxon>Actinomycetota</taxon>
        <taxon>Actinomycetes</taxon>
        <taxon>Kitasatosporales</taxon>
        <taxon>Streptomycetaceae</taxon>
        <taxon>Streptomyces</taxon>
    </lineage>
</organism>
<dbReference type="GO" id="GO:0003677">
    <property type="term" value="F:DNA binding"/>
    <property type="evidence" value="ECO:0007669"/>
    <property type="project" value="InterPro"/>
</dbReference>
<dbReference type="InterPro" id="IPR012349">
    <property type="entry name" value="Split_barrel_FMN-bd"/>
</dbReference>
<dbReference type="InterPro" id="IPR001387">
    <property type="entry name" value="Cro/C1-type_HTH"/>
</dbReference>
<dbReference type="InterPro" id="IPR024747">
    <property type="entry name" value="Pyridox_Oxase-rel"/>
</dbReference>
<dbReference type="Gene3D" id="1.10.260.40">
    <property type="entry name" value="lambda repressor-like DNA-binding domains"/>
    <property type="match status" value="1"/>
</dbReference>
<proteinExistence type="predicted"/>
<dbReference type="InterPro" id="IPR010982">
    <property type="entry name" value="Lambda_DNA-bd_dom_sf"/>
</dbReference>
<reference evidence="3 4" key="1">
    <citation type="journal article" date="2014" name="Genome Announc.">
        <title>Draft Genome Sequence of Streptomyces roseochromogenes subsp. oscitans DS 12.976, Producer of the Aminocoumarin Antibiotic Clorobiocin.</title>
        <authorList>
            <person name="Ruckert C."/>
            <person name="Kalinowski J."/>
            <person name="Heide L."/>
            <person name="Apel A.K."/>
        </authorList>
    </citation>
    <scope>NUCLEOTIDE SEQUENCE [LARGE SCALE GENOMIC DNA]</scope>
    <source>
        <strain evidence="3 4">DS 12.976</strain>
    </source>
</reference>
<evidence type="ECO:0000313" key="3">
    <source>
        <dbReference type="EMBL" id="EST19016.1"/>
    </source>
</evidence>
<dbReference type="STRING" id="1352936.M878_42895"/>
<dbReference type="AlphaFoldDB" id="V6JIM9"/>
<dbReference type="Pfam" id="PF12900">
    <property type="entry name" value="Pyridox_ox_2"/>
    <property type="match status" value="1"/>
</dbReference>
<dbReference type="SUPFAM" id="SSF50475">
    <property type="entry name" value="FMN-binding split barrel"/>
    <property type="match status" value="1"/>
</dbReference>
<gene>
    <name evidence="3" type="ORF">M878_42895</name>
</gene>
<dbReference type="SUPFAM" id="SSF47413">
    <property type="entry name" value="lambda repressor-like DNA-binding domains"/>
    <property type="match status" value="1"/>
</dbReference>
<evidence type="ECO:0000259" key="2">
    <source>
        <dbReference type="PROSITE" id="PS50943"/>
    </source>
</evidence>
<dbReference type="Gene3D" id="2.30.110.10">
    <property type="entry name" value="Electron Transport, Fmn-binding Protein, Chain A"/>
    <property type="match status" value="1"/>
</dbReference>
<name>V6JIM9_STRRC</name>
<protein>
    <recommendedName>
        <fullName evidence="2">HTH cro/C1-type domain-containing protein</fullName>
    </recommendedName>
</protein>
<evidence type="ECO:0000256" key="1">
    <source>
        <dbReference type="SAM" id="MobiDB-lite"/>
    </source>
</evidence>
<sequence>MTEQTTRADLANVATEATPGEGNGPAMTRHTTPTRRADAVTEVPLGDLGRRLAARRARLGLTRGEVADRADMAVGYLGYLEEHPGAAPGTGPLTRLAKALETTVTELTGAAADLPLGLGRAVREPRLTEMGSGECRALLGSHGVGRLAVSTATGPVIMPVNYSVIDGSIVFRTGLGATPSLAAGQEVALEVDRIDDAFSQGWSVLVRGPARTVTDPRDMRWFTEQAYSTPWAGGERHVWVSIEPHTVTGRRITT</sequence>
<dbReference type="Proteomes" id="UP000017984">
    <property type="component" value="Chromosome"/>
</dbReference>
<dbReference type="EMBL" id="AWQX01000385">
    <property type="protein sequence ID" value="EST19016.1"/>
    <property type="molecule type" value="Genomic_DNA"/>
</dbReference>
<accession>V6JIM9</accession>